<dbReference type="EMBL" id="FPKR01000005">
    <property type="protein sequence ID" value="SFZ75207.1"/>
    <property type="molecule type" value="Genomic_DNA"/>
</dbReference>
<evidence type="ECO:0000313" key="2">
    <source>
        <dbReference type="Proteomes" id="UP000186513"/>
    </source>
</evidence>
<dbReference type="OrthoDB" id="8588059at2"/>
<reference evidence="1 2" key="1">
    <citation type="submission" date="2016-11" db="EMBL/GenBank/DDBJ databases">
        <authorList>
            <person name="Jaros S."/>
            <person name="Januszkiewicz K."/>
            <person name="Wedrychowicz H."/>
        </authorList>
    </citation>
    <scope>NUCLEOTIDE SEQUENCE [LARGE SCALE GENOMIC DNA]</scope>
    <source>
        <strain evidence="1 2">DSM 18899</strain>
    </source>
</reference>
<proteinExistence type="predicted"/>
<evidence type="ECO:0000313" key="1">
    <source>
        <dbReference type="EMBL" id="SFZ75207.1"/>
    </source>
</evidence>
<name>A0A1K2HEM8_9NEIS</name>
<gene>
    <name evidence="1" type="ORF">SAMN02745887_01506</name>
</gene>
<dbReference type="Proteomes" id="UP000186513">
    <property type="component" value="Unassembled WGS sequence"/>
</dbReference>
<dbReference type="AlphaFoldDB" id="A0A1K2HEM8"/>
<protein>
    <submittedName>
        <fullName evidence="1">Uncharacterized protein</fullName>
    </submittedName>
</protein>
<keyword evidence="2" id="KW-1185">Reference proteome</keyword>
<organism evidence="1 2">
    <name type="scientific">Chitinimonas taiwanensis DSM 18899</name>
    <dbReference type="NCBI Taxonomy" id="1121279"/>
    <lineage>
        <taxon>Bacteria</taxon>
        <taxon>Pseudomonadati</taxon>
        <taxon>Pseudomonadota</taxon>
        <taxon>Betaproteobacteria</taxon>
        <taxon>Neisseriales</taxon>
        <taxon>Chitinibacteraceae</taxon>
        <taxon>Chitinimonas</taxon>
    </lineage>
</organism>
<dbReference type="STRING" id="1121279.SAMN02745887_01506"/>
<accession>A0A1K2HEM8</accession>
<dbReference type="RefSeq" id="WP_072428029.1">
    <property type="nucleotide sequence ID" value="NZ_FPKR01000005.1"/>
</dbReference>
<sequence length="167" mass="18106">MLEALFHKTEAGALALKERERFPQLTPRMRSLLLQVDGRKTGSELVELSHSLGAPADCLDTLQSLGLIAVDTSATPAAAPSAPAHGSSQAMPSDPFERLQEATRLMNKAASDYLGLKALFFTLKVEKCANRSELKQLLGELQTAVAKSRDKQRGELLIADIYSLLSE</sequence>